<dbReference type="EMBL" id="FOSR01000002">
    <property type="protein sequence ID" value="SFK39875.1"/>
    <property type="molecule type" value="Genomic_DNA"/>
</dbReference>
<organism evidence="12 13">
    <name type="scientific">Rhodanobacter glycinis</name>
    <dbReference type="NCBI Taxonomy" id="582702"/>
    <lineage>
        <taxon>Bacteria</taxon>
        <taxon>Pseudomonadati</taxon>
        <taxon>Pseudomonadota</taxon>
        <taxon>Gammaproteobacteria</taxon>
        <taxon>Lysobacterales</taxon>
        <taxon>Rhodanobacteraceae</taxon>
        <taxon>Rhodanobacter</taxon>
    </lineage>
</organism>
<proteinExistence type="inferred from homology"/>
<dbReference type="SUPFAM" id="SSF51011">
    <property type="entry name" value="Glycosyl hydrolase domain"/>
    <property type="match status" value="1"/>
</dbReference>
<evidence type="ECO:0000256" key="3">
    <source>
        <dbReference type="ARBA" id="ARBA00012756"/>
    </source>
</evidence>
<dbReference type="InterPro" id="IPR025972">
    <property type="entry name" value="BetaGal_dom3"/>
</dbReference>
<dbReference type="Gene3D" id="2.102.20.10">
    <property type="entry name" value="Beta-galactosidase, domain 2"/>
    <property type="match status" value="1"/>
</dbReference>
<dbReference type="InterPro" id="IPR031330">
    <property type="entry name" value="Gly_Hdrlase_35_cat"/>
</dbReference>
<evidence type="ECO:0000259" key="11">
    <source>
        <dbReference type="SMART" id="SM01029"/>
    </source>
</evidence>
<evidence type="ECO:0000256" key="8">
    <source>
        <dbReference type="RuleBase" id="RU003679"/>
    </source>
</evidence>
<feature type="domain" description="Beta-galactosidase" evidence="11">
    <location>
        <begin position="395"/>
        <end position="587"/>
    </location>
</feature>
<dbReference type="InterPro" id="IPR037110">
    <property type="entry name" value="Betagal_dom2_sf"/>
</dbReference>
<reference evidence="13" key="1">
    <citation type="submission" date="2016-10" db="EMBL/GenBank/DDBJ databases">
        <authorList>
            <person name="Varghese N."/>
            <person name="Submissions S."/>
        </authorList>
    </citation>
    <scope>NUCLEOTIDE SEQUENCE [LARGE SCALE GENOMIC DNA]</scope>
    <source>
        <strain evidence="13">MO64</strain>
    </source>
</reference>
<dbReference type="Pfam" id="PF01301">
    <property type="entry name" value="Glyco_hydro_35"/>
    <property type="match status" value="1"/>
</dbReference>
<sequence length="1017" mass="112303">MQIPTSTTPPRVDPASRKRRLGLRHWGVCMLLASLSASALAGASSSAAAQDHEPARRHTISYDRYSLKIDGRRIYVWSGSFHYWRLPSPSLWTDVFQKMKAAGYNTVEIYFNWAYHSPRKGRYDFSGIRDVDRVLDDAQKAGLYVIARPGPYINAETDAGGFPDWLIAVKGRARSPAPDYTAAYKEWLTRIDRILARHQLTNGTGSVILYQVENEFYDNSPAGRRYMRDIEQKARADGITVPLVGNHNGSFEHGVGAIDIPGYDDYPLGFDCSRPQQWSELYDYTRERRALTHAPLFFPEYQGGSFDPWGGPGYAKCRQLTGPAFERVYYEAMMASGSTMQNFYMTYGGINWGWLASPGVYTSYDYAAPIDAARRLTAKYDQQKLLGYFTRAVQPLTQTDRMAAKSPDNPALRLDARINPVDDTQFYILRHADASSTAADSTHLWLDLGRGDRSSAAALDRYTRIPQQAGTALRIDGRDSKILLADYHFGGQNLLYSTSDWMTNLSQGKRDIAVIYGRRGEDGETVFTYRAKPSVQVLSGKVVTAWDATRGQLRLNYTHEGLTRVLIQSGQHSLLLLIGDDQTAERFWKLDTQSGAVLVRGPYLVRTASLAAAPAVPRTIELTGDTDKATTVEVFAPADVHEFTWNGHPVHAETTPSGSLLGQLDGPQPVTLPQLTDWKYQPGAPEIQPSFDDSHWPAANRKSSNNPNWNGHLPILNSDDYGFHHGNVWYRGHFTATGREQGVILAASPGTHQGNHGRFTVWLNGRYLGDYPSGASYFGFDPADLKVGKDNVLSVLVGNMGHNQDGSGDDLFKQPRGLESATLLGASPTIKWKIQGDRGGEVPADPVRGPMNNGGLYGERMGWSLPGYPDQGWTAATMPRTTSTPGVDWYRITFTLDVPVGQDVPIGLKISDDPSRHYRALIFINGWQVGRYINATGPQRVFNLPAGLLNPHGRNTIAIADWNTGTRGGLGKVSLVTLGNYRSALHVRLVPAPGYRELFASPAGAASGKTSAHPPKH</sequence>
<keyword evidence="5" id="KW-0378">Hydrolase</keyword>
<dbReference type="SUPFAM" id="SSF51445">
    <property type="entry name" value="(Trans)glycosidases"/>
    <property type="match status" value="1"/>
</dbReference>
<accession>A0A1I3Z760</accession>
<protein>
    <recommendedName>
        <fullName evidence="3">beta-galactosidase</fullName>
        <ecNumber evidence="3">3.2.1.23</ecNumber>
    </recommendedName>
</protein>
<evidence type="ECO:0000313" key="12">
    <source>
        <dbReference type="EMBL" id="SFK39875.1"/>
    </source>
</evidence>
<evidence type="ECO:0000256" key="9">
    <source>
        <dbReference type="SAM" id="MobiDB-lite"/>
    </source>
</evidence>
<dbReference type="AlphaFoldDB" id="A0A1I3Z760"/>
<dbReference type="PANTHER" id="PTHR23421">
    <property type="entry name" value="BETA-GALACTOSIDASE RELATED"/>
    <property type="match status" value="1"/>
</dbReference>
<dbReference type="InterPro" id="IPR018954">
    <property type="entry name" value="Betagal_dom2"/>
</dbReference>
<comment type="similarity">
    <text evidence="2 8">Belongs to the glycosyl hydrolase 35 family.</text>
</comment>
<dbReference type="Pfam" id="PF10435">
    <property type="entry name" value="BetaGal_dom2"/>
    <property type="match status" value="1"/>
</dbReference>
<evidence type="ECO:0000313" key="13">
    <source>
        <dbReference type="Proteomes" id="UP000198725"/>
    </source>
</evidence>
<keyword evidence="6" id="KW-0325">Glycoprotein</keyword>
<dbReference type="EC" id="3.2.1.23" evidence="3"/>
<dbReference type="PRINTS" id="PR00742">
    <property type="entry name" value="GLHYDRLASE35"/>
</dbReference>
<dbReference type="InterPro" id="IPR001944">
    <property type="entry name" value="Glycoside_Hdrlase_35"/>
</dbReference>
<name>A0A1I3Z760_9GAMM</name>
<keyword evidence="7" id="KW-0326">Glycosidase</keyword>
<evidence type="ECO:0000256" key="4">
    <source>
        <dbReference type="ARBA" id="ARBA00022729"/>
    </source>
</evidence>
<evidence type="ECO:0000256" key="6">
    <source>
        <dbReference type="ARBA" id="ARBA00023180"/>
    </source>
</evidence>
<dbReference type="SUPFAM" id="SSF49785">
    <property type="entry name" value="Galactose-binding domain-like"/>
    <property type="match status" value="2"/>
</dbReference>
<feature type="region of interest" description="Disordered" evidence="9">
    <location>
        <begin position="683"/>
        <end position="707"/>
    </location>
</feature>
<dbReference type="Pfam" id="PF13364">
    <property type="entry name" value="BetaGal_ABD2"/>
    <property type="match status" value="2"/>
</dbReference>
<dbReference type="Gene3D" id="3.20.20.80">
    <property type="entry name" value="Glycosidases"/>
    <property type="match status" value="1"/>
</dbReference>
<dbReference type="Proteomes" id="UP000198725">
    <property type="component" value="Unassembled WGS sequence"/>
</dbReference>
<evidence type="ECO:0000256" key="2">
    <source>
        <dbReference type="ARBA" id="ARBA00009809"/>
    </source>
</evidence>
<evidence type="ECO:0000256" key="5">
    <source>
        <dbReference type="ARBA" id="ARBA00022801"/>
    </source>
</evidence>
<evidence type="ECO:0000256" key="10">
    <source>
        <dbReference type="SAM" id="SignalP"/>
    </source>
</evidence>
<dbReference type="InterPro" id="IPR017853">
    <property type="entry name" value="GH"/>
</dbReference>
<evidence type="ECO:0000256" key="1">
    <source>
        <dbReference type="ARBA" id="ARBA00001412"/>
    </source>
</evidence>
<evidence type="ECO:0000256" key="7">
    <source>
        <dbReference type="ARBA" id="ARBA00023295"/>
    </source>
</evidence>
<dbReference type="InterPro" id="IPR025300">
    <property type="entry name" value="BetaGal_jelly_roll_dom"/>
</dbReference>
<keyword evidence="13" id="KW-1185">Reference proteome</keyword>
<keyword evidence="4 10" id="KW-0732">Signal</keyword>
<dbReference type="Gene3D" id="2.60.120.260">
    <property type="entry name" value="Galactose-binding domain-like"/>
    <property type="match status" value="2"/>
</dbReference>
<feature type="chain" id="PRO_5011549866" description="beta-galactosidase" evidence="10">
    <location>
        <begin position="42"/>
        <end position="1017"/>
    </location>
</feature>
<dbReference type="GO" id="GO:0004565">
    <property type="term" value="F:beta-galactosidase activity"/>
    <property type="evidence" value="ECO:0007669"/>
    <property type="project" value="UniProtKB-EC"/>
</dbReference>
<dbReference type="GO" id="GO:0005975">
    <property type="term" value="P:carbohydrate metabolic process"/>
    <property type="evidence" value="ECO:0007669"/>
    <property type="project" value="InterPro"/>
</dbReference>
<gene>
    <name evidence="12" type="ORF">SAMN05192579_102242</name>
</gene>
<comment type="catalytic activity">
    <reaction evidence="1">
        <text>Hydrolysis of terminal non-reducing beta-D-galactose residues in beta-D-galactosides.</text>
        <dbReference type="EC" id="3.2.1.23"/>
    </reaction>
</comment>
<dbReference type="SMART" id="SM01029">
    <property type="entry name" value="BetaGal_dom2"/>
    <property type="match status" value="1"/>
</dbReference>
<feature type="signal peptide" evidence="10">
    <location>
        <begin position="1"/>
        <end position="41"/>
    </location>
</feature>
<dbReference type="InterPro" id="IPR008979">
    <property type="entry name" value="Galactose-bd-like_sf"/>
</dbReference>
<dbReference type="RefSeq" id="WP_092701590.1">
    <property type="nucleotide sequence ID" value="NZ_FOSR01000002.1"/>
</dbReference>
<dbReference type="SUPFAM" id="SSF117100">
    <property type="entry name" value="Beta-galactosidase LacA, domain 3"/>
    <property type="match status" value="1"/>
</dbReference>
<dbReference type="Pfam" id="PF13363">
    <property type="entry name" value="BetaGal_dom3"/>
    <property type="match status" value="1"/>
</dbReference>
<dbReference type="InterPro" id="IPR036833">
    <property type="entry name" value="BetaGal_dom3_sf"/>
</dbReference>